<comment type="caution">
    <text evidence="2">The sequence shown here is derived from an EMBL/GenBank/DDBJ whole genome shotgun (WGS) entry which is preliminary data.</text>
</comment>
<feature type="transmembrane region" description="Helical" evidence="1">
    <location>
        <begin position="279"/>
        <end position="299"/>
    </location>
</feature>
<evidence type="ECO:0000313" key="3">
    <source>
        <dbReference type="Proteomes" id="UP000092713"/>
    </source>
</evidence>
<keyword evidence="3" id="KW-1185">Reference proteome</keyword>
<dbReference type="RefSeq" id="WP_065306372.1">
    <property type="nucleotide sequence ID" value="NZ_LOCQ01000040.1"/>
</dbReference>
<evidence type="ECO:0000256" key="1">
    <source>
        <dbReference type="SAM" id="Phobius"/>
    </source>
</evidence>
<dbReference type="AlphaFoldDB" id="A0A1A7C7S4"/>
<sequence>MAAKEDPRLTYPAAPALRASLRVAGDSVQVPVVPAKAGDRYDICLPTGNQRSARELYAEMNARVVDSAASPTGELLIGLGETASDASEWYLMQIKGMLAKYSKAMQEVAADFSKTGKYTAAHAAKVLEARRALEGALKDAVPAISFYRTVDASQGFDSITATERLSADVDAMSELSGRPLRNLERQSLKRINNAIDYSMEAPVIIDSKLAQILKKVDKILVAVELAPAVGHMLTAKTVQEQQKAAIEMSAAALSMAADRVVAAETMALCVGFGVVTGGWGFLACGVGAMTLGLTVGYMAEEQMKKLIPLALDAPGTLP</sequence>
<organism evidence="2 3">
    <name type="scientific">Janthinobacterium psychrotolerans</name>
    <dbReference type="NCBI Taxonomy" id="1747903"/>
    <lineage>
        <taxon>Bacteria</taxon>
        <taxon>Pseudomonadati</taxon>
        <taxon>Pseudomonadota</taxon>
        <taxon>Betaproteobacteria</taxon>
        <taxon>Burkholderiales</taxon>
        <taxon>Oxalobacteraceae</taxon>
        <taxon>Janthinobacterium</taxon>
    </lineage>
</organism>
<keyword evidence="1" id="KW-0472">Membrane</keyword>
<dbReference type="STRING" id="1747903.ASR47_102350"/>
<reference evidence="2 3" key="1">
    <citation type="submission" date="2016-04" db="EMBL/GenBank/DDBJ databases">
        <title>Draft genome sequence of Janthinobacterium psychrotolerans sp. nov., isolated from freshwater sediments in Denmark.</title>
        <authorList>
            <person name="Gong X."/>
            <person name="Skrivergaard S."/>
            <person name="Korsgaard B.S."/>
            <person name="Schreiber L."/>
            <person name="Marshall I.P."/>
            <person name="Finster K."/>
            <person name="Schramm A."/>
        </authorList>
    </citation>
    <scope>NUCLEOTIDE SEQUENCE [LARGE SCALE GENOMIC DNA]</scope>
    <source>
        <strain evidence="2 3">S3-2</strain>
    </source>
</reference>
<name>A0A1A7C7S4_9BURK</name>
<dbReference type="EMBL" id="LOCQ01000040">
    <property type="protein sequence ID" value="OBV41079.1"/>
    <property type="molecule type" value="Genomic_DNA"/>
</dbReference>
<evidence type="ECO:0000313" key="2">
    <source>
        <dbReference type="EMBL" id="OBV41079.1"/>
    </source>
</evidence>
<keyword evidence="1" id="KW-1133">Transmembrane helix</keyword>
<keyword evidence="1" id="KW-0812">Transmembrane</keyword>
<dbReference type="Proteomes" id="UP000092713">
    <property type="component" value="Unassembled WGS sequence"/>
</dbReference>
<gene>
    <name evidence="2" type="ORF">ASR47_102350</name>
</gene>
<accession>A0A1A7C7S4</accession>
<proteinExistence type="predicted"/>
<protein>
    <submittedName>
        <fullName evidence="2">Uncharacterized protein</fullName>
    </submittedName>
</protein>